<accession>A0ABT3BHI5</accession>
<evidence type="ECO:0000313" key="2">
    <source>
        <dbReference type="EMBL" id="MCV3272579.1"/>
    </source>
</evidence>
<evidence type="ECO:0000313" key="3">
    <source>
        <dbReference type="Proteomes" id="UP001208690"/>
    </source>
</evidence>
<keyword evidence="1" id="KW-0812">Transmembrane</keyword>
<keyword evidence="3" id="KW-1185">Reference proteome</keyword>
<name>A0ABT3BHI5_9RHOB</name>
<sequence length="60" mass="5997">MSDQTQQNSKGGNTGLAFVVGMLVVIVGILAYLMLADDAGLSVEGPDTAIEGAAEAISGE</sequence>
<dbReference type="Proteomes" id="UP001208690">
    <property type="component" value="Unassembled WGS sequence"/>
</dbReference>
<dbReference type="RefSeq" id="WP_263844898.1">
    <property type="nucleotide sequence ID" value="NZ_JALIEB010000009.1"/>
</dbReference>
<evidence type="ECO:0000256" key="1">
    <source>
        <dbReference type="SAM" id="Phobius"/>
    </source>
</evidence>
<proteinExistence type="predicted"/>
<comment type="caution">
    <text evidence="2">The sequence shown here is derived from an EMBL/GenBank/DDBJ whole genome shotgun (WGS) entry which is preliminary data.</text>
</comment>
<dbReference type="EMBL" id="JALIEB010000009">
    <property type="protein sequence ID" value="MCV3272579.1"/>
    <property type="molecule type" value="Genomic_DNA"/>
</dbReference>
<gene>
    <name evidence="2" type="ORF">MUB52_14165</name>
</gene>
<keyword evidence="1" id="KW-1133">Transmembrane helix</keyword>
<protein>
    <submittedName>
        <fullName evidence="2">Uncharacterized protein</fullName>
    </submittedName>
</protein>
<reference evidence="2 3" key="1">
    <citation type="submission" date="2022-04" db="EMBL/GenBank/DDBJ databases">
        <title>Roseobacter sp. WL0113 is a bacterium isolated from neritic sediment.</title>
        <authorList>
            <person name="Wang L."/>
            <person name="He W."/>
            <person name="Zhang D.-F."/>
        </authorList>
    </citation>
    <scope>NUCLEOTIDE SEQUENCE [LARGE SCALE GENOMIC DNA]</scope>
    <source>
        <strain evidence="2 3">WL0113</strain>
    </source>
</reference>
<feature type="transmembrane region" description="Helical" evidence="1">
    <location>
        <begin position="12"/>
        <end position="35"/>
    </location>
</feature>
<keyword evidence="1" id="KW-0472">Membrane</keyword>
<organism evidence="2 3">
    <name type="scientific">Roseobacter sinensis</name>
    <dbReference type="NCBI Taxonomy" id="2931391"/>
    <lineage>
        <taxon>Bacteria</taxon>
        <taxon>Pseudomonadati</taxon>
        <taxon>Pseudomonadota</taxon>
        <taxon>Alphaproteobacteria</taxon>
        <taxon>Rhodobacterales</taxon>
        <taxon>Roseobacteraceae</taxon>
        <taxon>Roseobacter</taxon>
    </lineage>
</organism>